<organism evidence="1">
    <name type="scientific">bioreactor metagenome</name>
    <dbReference type="NCBI Taxonomy" id="1076179"/>
    <lineage>
        <taxon>unclassified sequences</taxon>
        <taxon>metagenomes</taxon>
        <taxon>ecological metagenomes</taxon>
    </lineage>
</organism>
<proteinExistence type="predicted"/>
<evidence type="ECO:0000313" key="1">
    <source>
        <dbReference type="EMBL" id="MPM71816.1"/>
    </source>
</evidence>
<dbReference type="AlphaFoldDB" id="A0A645C1W6"/>
<protein>
    <submittedName>
        <fullName evidence="1">Uncharacterized protein</fullName>
    </submittedName>
</protein>
<reference evidence="1" key="1">
    <citation type="submission" date="2019-08" db="EMBL/GenBank/DDBJ databases">
        <authorList>
            <person name="Kucharzyk K."/>
            <person name="Murdoch R.W."/>
            <person name="Higgins S."/>
            <person name="Loffler F."/>
        </authorList>
    </citation>
    <scope>NUCLEOTIDE SEQUENCE</scope>
</reference>
<comment type="caution">
    <text evidence="1">The sequence shown here is derived from an EMBL/GenBank/DDBJ whole genome shotgun (WGS) entry which is preliminary data.</text>
</comment>
<name>A0A645C1W6_9ZZZZ</name>
<sequence length="80" mass="9277">MREKIVRAAIERFGRYDMIAGARDILNRVCDGRSAACERERADTAFKRVDAFFKYVRCRIHDARVDIARLSQAKARLCAR</sequence>
<dbReference type="EMBL" id="VSSQ01024348">
    <property type="protein sequence ID" value="MPM71816.1"/>
    <property type="molecule type" value="Genomic_DNA"/>
</dbReference>
<accession>A0A645C1W6</accession>
<gene>
    <name evidence="1" type="ORF">SDC9_118787</name>
</gene>